<evidence type="ECO:0000313" key="2">
    <source>
        <dbReference type="Proteomes" id="UP000076798"/>
    </source>
</evidence>
<dbReference type="EMBL" id="KV428979">
    <property type="protein sequence ID" value="KZT31018.1"/>
    <property type="molecule type" value="Genomic_DNA"/>
</dbReference>
<name>A0A165WDI3_9AGAM</name>
<evidence type="ECO:0000313" key="1">
    <source>
        <dbReference type="EMBL" id="KZT31018.1"/>
    </source>
</evidence>
<proteinExistence type="predicted"/>
<keyword evidence="2" id="KW-1185">Reference proteome</keyword>
<gene>
    <name evidence="1" type="ORF">SISSUDRAFT_1068217</name>
</gene>
<dbReference type="AlphaFoldDB" id="A0A165WDI3"/>
<accession>A0A165WDI3</accession>
<sequence>MKHCLTLDDYIQTNRVRRNSEGKLTAPDGNIIPRGNGPLKDRLDRYLTDTAAFYTDLLASTSQHPSFDDLDLSGAYILEAMPFYDEDDSFIEYLQKESSVASETRNPNKPTYIPVVRPSQAPVLRNPSPIVYPSPIESHSLHSQLMSKSQFIKDQVRFSTASKKSYRRHINEPTPTDLSTITTSPELHNLYQQIPDISNESYIHTVMNNQSGAPGLTARELRVSHDSIPLRDVSVILNHTTTTKATICSVGYEFGCQC</sequence>
<dbReference type="Proteomes" id="UP000076798">
    <property type="component" value="Unassembled WGS sequence"/>
</dbReference>
<protein>
    <submittedName>
        <fullName evidence="1">Uncharacterized protein</fullName>
    </submittedName>
</protein>
<reference evidence="1 2" key="1">
    <citation type="journal article" date="2016" name="Mol. Biol. Evol.">
        <title>Comparative Genomics of Early-Diverging Mushroom-Forming Fungi Provides Insights into the Origins of Lignocellulose Decay Capabilities.</title>
        <authorList>
            <person name="Nagy L.G."/>
            <person name="Riley R."/>
            <person name="Tritt A."/>
            <person name="Adam C."/>
            <person name="Daum C."/>
            <person name="Floudas D."/>
            <person name="Sun H."/>
            <person name="Yadav J.S."/>
            <person name="Pangilinan J."/>
            <person name="Larsson K.H."/>
            <person name="Matsuura K."/>
            <person name="Barry K."/>
            <person name="Labutti K."/>
            <person name="Kuo R."/>
            <person name="Ohm R.A."/>
            <person name="Bhattacharya S.S."/>
            <person name="Shirouzu T."/>
            <person name="Yoshinaga Y."/>
            <person name="Martin F.M."/>
            <person name="Grigoriev I.V."/>
            <person name="Hibbett D.S."/>
        </authorList>
    </citation>
    <scope>NUCLEOTIDE SEQUENCE [LARGE SCALE GENOMIC DNA]</scope>
    <source>
        <strain evidence="1 2">HHB10207 ss-3</strain>
    </source>
</reference>
<organism evidence="1 2">
    <name type="scientific">Sistotremastrum suecicum HHB10207 ss-3</name>
    <dbReference type="NCBI Taxonomy" id="1314776"/>
    <lineage>
        <taxon>Eukaryota</taxon>
        <taxon>Fungi</taxon>
        <taxon>Dikarya</taxon>
        <taxon>Basidiomycota</taxon>
        <taxon>Agaricomycotina</taxon>
        <taxon>Agaricomycetes</taxon>
        <taxon>Sistotremastrales</taxon>
        <taxon>Sistotremastraceae</taxon>
        <taxon>Sistotremastrum</taxon>
    </lineage>
</organism>